<comment type="caution">
    <text evidence="2">The sequence shown here is derived from an EMBL/GenBank/DDBJ whole genome shotgun (WGS) entry which is preliminary data.</text>
</comment>
<dbReference type="OrthoDB" id="8537668at2"/>
<evidence type="ECO:0000256" key="1">
    <source>
        <dbReference type="SAM" id="SignalP"/>
    </source>
</evidence>
<gene>
    <name evidence="2" type="ORF">C0Q88_05555</name>
</gene>
<name>A0A2N4TWT7_RALPI</name>
<evidence type="ECO:0000313" key="2">
    <source>
        <dbReference type="EMBL" id="PLC44164.1"/>
    </source>
</evidence>
<organism evidence="2 3">
    <name type="scientific">Ralstonia pickettii</name>
    <name type="common">Burkholderia pickettii</name>
    <dbReference type="NCBI Taxonomy" id="329"/>
    <lineage>
        <taxon>Bacteria</taxon>
        <taxon>Pseudomonadati</taxon>
        <taxon>Pseudomonadota</taxon>
        <taxon>Betaproteobacteria</taxon>
        <taxon>Burkholderiales</taxon>
        <taxon>Burkholderiaceae</taxon>
        <taxon>Ralstonia</taxon>
    </lineage>
</organism>
<feature type="chain" id="PRO_5014872208" description="Lipoprotein" evidence="1">
    <location>
        <begin position="22"/>
        <end position="102"/>
    </location>
</feature>
<sequence>MNITSKLARAGLCSAIALTLAGCMTTTPEYDKHFGEAVRSVQAMQTLNPNASANTNPVTGVDGRAATAAMDRYNTQFVKPSADVSAFTVGVGSGSSLSSQDR</sequence>
<dbReference type="Proteomes" id="UP000234456">
    <property type="component" value="Unassembled WGS sequence"/>
</dbReference>
<dbReference type="AlphaFoldDB" id="A0A2N4TWT7"/>
<reference evidence="2 3" key="1">
    <citation type="submission" date="2017-12" db="EMBL/GenBank/DDBJ databases">
        <title>Draft genome sequence of Ralstonia pickettii 52.</title>
        <authorList>
            <person name="Zheng B."/>
        </authorList>
    </citation>
    <scope>NUCLEOTIDE SEQUENCE [LARGE SCALE GENOMIC DNA]</scope>
    <source>
        <strain evidence="2 3">52</strain>
    </source>
</reference>
<evidence type="ECO:0008006" key="4">
    <source>
        <dbReference type="Google" id="ProtNLM"/>
    </source>
</evidence>
<dbReference type="EMBL" id="PKQE01000001">
    <property type="protein sequence ID" value="PLC44164.1"/>
    <property type="molecule type" value="Genomic_DNA"/>
</dbReference>
<evidence type="ECO:0000313" key="3">
    <source>
        <dbReference type="Proteomes" id="UP000234456"/>
    </source>
</evidence>
<feature type="signal peptide" evidence="1">
    <location>
        <begin position="1"/>
        <end position="21"/>
    </location>
</feature>
<protein>
    <recommendedName>
        <fullName evidence="4">Lipoprotein</fullName>
    </recommendedName>
</protein>
<proteinExistence type="predicted"/>
<dbReference type="RefSeq" id="WP_027678039.1">
    <property type="nucleotide sequence ID" value="NZ_PKQE01000001.1"/>
</dbReference>
<dbReference type="PROSITE" id="PS51257">
    <property type="entry name" value="PROKAR_LIPOPROTEIN"/>
    <property type="match status" value="1"/>
</dbReference>
<accession>A0A2N4TWT7</accession>
<keyword evidence="1" id="KW-0732">Signal</keyword>